<proteinExistence type="predicted"/>
<dbReference type="AlphaFoldDB" id="A0A4Q2U1P6"/>
<dbReference type="OrthoDB" id="7908607at2"/>
<protein>
    <submittedName>
        <fullName evidence="1">Uncharacterized protein</fullName>
    </submittedName>
</protein>
<keyword evidence="2" id="KW-1185">Reference proteome</keyword>
<reference evidence="1 2" key="1">
    <citation type="submission" date="2018-12" db="EMBL/GenBank/DDBJ databases">
        <authorList>
            <person name="Grouzdev D.S."/>
            <person name="Krutkina M.S."/>
        </authorList>
    </citation>
    <scope>NUCLEOTIDE SEQUENCE [LARGE SCALE GENOMIC DNA]</scope>
    <source>
        <strain evidence="1 2">RmlP026</strain>
    </source>
</reference>
<comment type="caution">
    <text evidence="1">The sequence shown here is derived from an EMBL/GenBank/DDBJ whole genome shotgun (WGS) entry which is preliminary data.</text>
</comment>
<organism evidence="1 2">
    <name type="scientific">Lichenibacterium minor</name>
    <dbReference type="NCBI Taxonomy" id="2316528"/>
    <lineage>
        <taxon>Bacteria</taxon>
        <taxon>Pseudomonadati</taxon>
        <taxon>Pseudomonadota</taxon>
        <taxon>Alphaproteobacteria</taxon>
        <taxon>Hyphomicrobiales</taxon>
        <taxon>Lichenihabitantaceae</taxon>
        <taxon>Lichenibacterium</taxon>
    </lineage>
</organism>
<evidence type="ECO:0000313" key="1">
    <source>
        <dbReference type="EMBL" id="RYC28741.1"/>
    </source>
</evidence>
<dbReference type="Proteomes" id="UP000290759">
    <property type="component" value="Unassembled WGS sequence"/>
</dbReference>
<dbReference type="EMBL" id="QYBB01000143">
    <property type="protein sequence ID" value="RYC28741.1"/>
    <property type="molecule type" value="Genomic_DNA"/>
</dbReference>
<gene>
    <name evidence="1" type="ORF">D3273_27720</name>
</gene>
<reference evidence="1 2" key="2">
    <citation type="submission" date="2019-02" db="EMBL/GenBank/DDBJ databases">
        <title>'Lichenibacterium ramalinii' gen. nov. sp. nov., 'Lichenibacterium minor' gen. nov. sp. nov.</title>
        <authorList>
            <person name="Pankratov T."/>
        </authorList>
    </citation>
    <scope>NUCLEOTIDE SEQUENCE [LARGE SCALE GENOMIC DNA]</scope>
    <source>
        <strain evidence="1 2">RmlP026</strain>
    </source>
</reference>
<accession>A0A4Q2U1P6</accession>
<sequence>MAKTKKLAKFTITEAGEDFKLHIEDEAGHVLELVATRDQVDVIDDALEELLEKGGSADQVEG</sequence>
<evidence type="ECO:0000313" key="2">
    <source>
        <dbReference type="Proteomes" id="UP000290759"/>
    </source>
</evidence>
<name>A0A4Q2U1P6_9HYPH</name>